<dbReference type="InterPro" id="IPR014710">
    <property type="entry name" value="RmlC-like_jellyroll"/>
</dbReference>
<evidence type="ECO:0000259" key="1">
    <source>
        <dbReference type="Pfam" id="PF00027"/>
    </source>
</evidence>
<gene>
    <name evidence="2" type="ORF">E0W69_004485</name>
</gene>
<dbReference type="EMBL" id="CP044016">
    <property type="protein sequence ID" value="QES87952.1"/>
    <property type="molecule type" value="Genomic_DNA"/>
</dbReference>
<dbReference type="RefSeq" id="WP_131328839.1">
    <property type="nucleotide sequence ID" value="NZ_CP044016.1"/>
</dbReference>
<dbReference type="Proteomes" id="UP000292424">
    <property type="component" value="Chromosome"/>
</dbReference>
<protein>
    <submittedName>
        <fullName evidence="2">Crp/Fnr family transcriptional regulator</fullName>
    </submittedName>
</protein>
<dbReference type="AlphaFoldDB" id="A0A5P2G294"/>
<reference evidence="2 3" key="1">
    <citation type="submission" date="2019-09" db="EMBL/GenBank/DDBJ databases">
        <title>Complete genome sequence of Arachidicoccus sp. B3-10 isolated from apple orchard soil.</title>
        <authorList>
            <person name="Kim H.S."/>
            <person name="Han K.-I."/>
            <person name="Suh M.K."/>
            <person name="Lee K.C."/>
            <person name="Eom M.K."/>
            <person name="Kim J.-S."/>
            <person name="Kang S.W."/>
            <person name="Sin Y."/>
            <person name="Lee J.-S."/>
        </authorList>
    </citation>
    <scope>NUCLEOTIDE SEQUENCE [LARGE SCALE GENOMIC DNA]</scope>
    <source>
        <strain evidence="2 3">B3-10</strain>
    </source>
</reference>
<feature type="domain" description="Cyclic nucleotide-binding" evidence="1">
    <location>
        <begin position="31"/>
        <end position="117"/>
    </location>
</feature>
<accession>A0A5P2G294</accession>
<organism evidence="2 3">
    <name type="scientific">Rhizosphaericola mali</name>
    <dbReference type="NCBI Taxonomy" id="2545455"/>
    <lineage>
        <taxon>Bacteria</taxon>
        <taxon>Pseudomonadati</taxon>
        <taxon>Bacteroidota</taxon>
        <taxon>Chitinophagia</taxon>
        <taxon>Chitinophagales</taxon>
        <taxon>Chitinophagaceae</taxon>
        <taxon>Rhizosphaericola</taxon>
    </lineage>
</organism>
<dbReference type="InterPro" id="IPR000595">
    <property type="entry name" value="cNMP-bd_dom"/>
</dbReference>
<dbReference type="Gene3D" id="2.60.120.10">
    <property type="entry name" value="Jelly Rolls"/>
    <property type="match status" value="1"/>
</dbReference>
<dbReference type="Pfam" id="PF00027">
    <property type="entry name" value="cNMP_binding"/>
    <property type="match status" value="1"/>
</dbReference>
<dbReference type="SUPFAM" id="SSF51206">
    <property type="entry name" value="cAMP-binding domain-like"/>
    <property type="match status" value="1"/>
</dbReference>
<dbReference type="OrthoDB" id="9152304at2"/>
<dbReference type="KEGG" id="arac:E0W69_004485"/>
<evidence type="ECO:0000313" key="3">
    <source>
        <dbReference type="Proteomes" id="UP000292424"/>
    </source>
</evidence>
<dbReference type="CDD" id="cd00038">
    <property type="entry name" value="CAP_ED"/>
    <property type="match status" value="1"/>
</dbReference>
<keyword evidence="3" id="KW-1185">Reference proteome</keyword>
<proteinExistence type="predicted"/>
<name>A0A5P2G294_9BACT</name>
<sequence length="191" mass="22688">MTDALLRHIQKFIPFSENDWLEASKYFTIISAKKKEILLREGQICRSHYFVAAGCIRMYFIDKKGMEKTVQFGLENWWLADYFSFMHQEPSDFFIQSVLKSELWTLTPSAETEILDKHPSLEKYFRIVHQTAHAASQRRNKEFYAMSKEEIFYQFSQSFPDFVQSVPQYMLASYLDITPEYLSELRARNIS</sequence>
<dbReference type="InterPro" id="IPR018490">
    <property type="entry name" value="cNMP-bd_dom_sf"/>
</dbReference>
<evidence type="ECO:0000313" key="2">
    <source>
        <dbReference type="EMBL" id="QES87952.1"/>
    </source>
</evidence>